<evidence type="ECO:0000256" key="3">
    <source>
        <dbReference type="ARBA" id="ARBA00022942"/>
    </source>
</evidence>
<feature type="repeat" description="WD" evidence="5">
    <location>
        <begin position="216"/>
        <end position="257"/>
    </location>
</feature>
<keyword evidence="1 5" id="KW-0853">WD repeat</keyword>
<dbReference type="InterPro" id="IPR051179">
    <property type="entry name" value="WD_repeat_multifunction"/>
</dbReference>
<accession>A0A0C3ANB1</accession>
<dbReference type="STRING" id="933852.A0A0C3ANB1"/>
<dbReference type="PANTHER" id="PTHR19857:SF19">
    <property type="entry name" value="26S PROTEASOME REGULATORY SUBUNIT RPN14"/>
    <property type="match status" value="1"/>
</dbReference>
<proteinExistence type="inferred from homology"/>
<name>A0A0C3ANB1_SERVB</name>
<dbReference type="SMART" id="SM00320">
    <property type="entry name" value="WD40"/>
    <property type="match status" value="3"/>
</dbReference>
<gene>
    <name evidence="6" type="ORF">M408DRAFT_80485</name>
</gene>
<dbReference type="Gene3D" id="2.130.10.10">
    <property type="entry name" value="YVTN repeat-like/Quinoprotein amine dehydrogenase"/>
    <property type="match status" value="2"/>
</dbReference>
<dbReference type="OrthoDB" id="10257301at2759"/>
<evidence type="ECO:0000256" key="4">
    <source>
        <dbReference type="ARBA" id="ARBA00038321"/>
    </source>
</evidence>
<dbReference type="InterPro" id="IPR001680">
    <property type="entry name" value="WD40_rpt"/>
</dbReference>
<feature type="non-terminal residue" evidence="6">
    <location>
        <position position="1"/>
    </location>
</feature>
<dbReference type="GO" id="GO:0000502">
    <property type="term" value="C:proteasome complex"/>
    <property type="evidence" value="ECO:0007669"/>
    <property type="project" value="UniProtKB-KW"/>
</dbReference>
<dbReference type="PROSITE" id="PS50294">
    <property type="entry name" value="WD_REPEATS_REGION"/>
    <property type="match status" value="1"/>
</dbReference>
<evidence type="ECO:0000256" key="2">
    <source>
        <dbReference type="ARBA" id="ARBA00022737"/>
    </source>
</evidence>
<organism evidence="6 7">
    <name type="scientific">Serendipita vermifera MAFF 305830</name>
    <dbReference type="NCBI Taxonomy" id="933852"/>
    <lineage>
        <taxon>Eukaryota</taxon>
        <taxon>Fungi</taxon>
        <taxon>Dikarya</taxon>
        <taxon>Basidiomycota</taxon>
        <taxon>Agaricomycotina</taxon>
        <taxon>Agaricomycetes</taxon>
        <taxon>Sebacinales</taxon>
        <taxon>Serendipitaceae</taxon>
        <taxon>Serendipita</taxon>
    </lineage>
</organism>
<dbReference type="InterPro" id="IPR036322">
    <property type="entry name" value="WD40_repeat_dom_sf"/>
</dbReference>
<feature type="repeat" description="WD" evidence="5">
    <location>
        <begin position="97"/>
        <end position="130"/>
    </location>
</feature>
<comment type="similarity">
    <text evidence="4">Belongs to the WD repeat PAAF1/RPN14 family.</text>
</comment>
<dbReference type="PROSITE" id="PS50082">
    <property type="entry name" value="WD_REPEATS_2"/>
    <property type="match status" value="2"/>
</dbReference>
<evidence type="ECO:0000313" key="6">
    <source>
        <dbReference type="EMBL" id="KIM21514.1"/>
    </source>
</evidence>
<dbReference type="InterPro" id="IPR015943">
    <property type="entry name" value="WD40/YVTN_repeat-like_dom_sf"/>
</dbReference>
<dbReference type="SUPFAM" id="SSF50978">
    <property type="entry name" value="WD40 repeat-like"/>
    <property type="match status" value="1"/>
</dbReference>
<dbReference type="HOGENOM" id="CLU_037051_3_0_1"/>
<evidence type="ECO:0000313" key="7">
    <source>
        <dbReference type="Proteomes" id="UP000054097"/>
    </source>
</evidence>
<evidence type="ECO:0000256" key="5">
    <source>
        <dbReference type="PROSITE-ProRule" id="PRU00221"/>
    </source>
</evidence>
<evidence type="ECO:0000256" key="1">
    <source>
        <dbReference type="ARBA" id="ARBA00022574"/>
    </source>
</evidence>
<dbReference type="Pfam" id="PF00400">
    <property type="entry name" value="WD40"/>
    <property type="match status" value="4"/>
</dbReference>
<dbReference type="AlphaFoldDB" id="A0A0C3ANB1"/>
<dbReference type="PANTHER" id="PTHR19857">
    <property type="entry name" value="MITOCHONDRIAL DIVISION PROTEIN 1-RELATED"/>
    <property type="match status" value="1"/>
</dbReference>
<keyword evidence="3" id="KW-0647">Proteasome</keyword>
<protein>
    <recommendedName>
        <fullName evidence="8">Anaphase-promoting complex subunit 4 WD40 domain-containing protein</fullName>
    </recommendedName>
</protein>
<keyword evidence="7" id="KW-1185">Reference proteome</keyword>
<reference evidence="7" key="2">
    <citation type="submission" date="2015-01" db="EMBL/GenBank/DDBJ databases">
        <title>Evolutionary Origins and Diversification of the Mycorrhizal Mutualists.</title>
        <authorList>
            <consortium name="DOE Joint Genome Institute"/>
            <consortium name="Mycorrhizal Genomics Consortium"/>
            <person name="Kohler A."/>
            <person name="Kuo A."/>
            <person name="Nagy L.G."/>
            <person name="Floudas D."/>
            <person name="Copeland A."/>
            <person name="Barry K.W."/>
            <person name="Cichocki N."/>
            <person name="Veneault-Fourrey C."/>
            <person name="LaButti K."/>
            <person name="Lindquist E.A."/>
            <person name="Lipzen A."/>
            <person name="Lundell T."/>
            <person name="Morin E."/>
            <person name="Murat C."/>
            <person name="Riley R."/>
            <person name="Ohm R."/>
            <person name="Sun H."/>
            <person name="Tunlid A."/>
            <person name="Henrissat B."/>
            <person name="Grigoriev I.V."/>
            <person name="Hibbett D.S."/>
            <person name="Martin F."/>
        </authorList>
    </citation>
    <scope>NUCLEOTIDE SEQUENCE [LARGE SCALE GENOMIC DNA]</scope>
    <source>
        <strain evidence="7">MAFF 305830</strain>
    </source>
</reference>
<dbReference type="EMBL" id="KN824381">
    <property type="protein sequence ID" value="KIM21514.1"/>
    <property type="molecule type" value="Genomic_DNA"/>
</dbReference>
<dbReference type="Proteomes" id="UP000054097">
    <property type="component" value="Unassembled WGS sequence"/>
</dbReference>
<reference evidence="6 7" key="1">
    <citation type="submission" date="2014-04" db="EMBL/GenBank/DDBJ databases">
        <authorList>
            <consortium name="DOE Joint Genome Institute"/>
            <person name="Kuo A."/>
            <person name="Zuccaro A."/>
            <person name="Kohler A."/>
            <person name="Nagy L.G."/>
            <person name="Floudas D."/>
            <person name="Copeland A."/>
            <person name="Barry K.W."/>
            <person name="Cichocki N."/>
            <person name="Veneault-Fourrey C."/>
            <person name="LaButti K."/>
            <person name="Lindquist E.A."/>
            <person name="Lipzen A."/>
            <person name="Lundell T."/>
            <person name="Morin E."/>
            <person name="Murat C."/>
            <person name="Sun H."/>
            <person name="Tunlid A."/>
            <person name="Henrissat B."/>
            <person name="Grigoriev I.V."/>
            <person name="Hibbett D.S."/>
            <person name="Martin F."/>
            <person name="Nordberg H.P."/>
            <person name="Cantor M.N."/>
            <person name="Hua S.X."/>
        </authorList>
    </citation>
    <scope>NUCLEOTIDE SEQUENCE [LARGE SCALE GENOMIC DNA]</scope>
    <source>
        <strain evidence="6 7">MAFF 305830</strain>
    </source>
</reference>
<sequence>KKITAFDVSPDGRLYATGHADGSIFITYTGLGSSSSPTTSTKRIGTPHLSTILSLTFFPSSTVLLSTSSDLSLRIHDANLSVSDTTTSHPLNTVRTLQAHTAGVTAAAIVERGRNVLSFSRDATARLWDVGGTKEIVGRRWRAPRGSPVLCGCIGDAWREGSVPGDSGALGTALDGEVGTAGKVIFVGLQNGSVRGYELATGHARFFSSGVDPSLTNFKTAPVDSICYSAEGGALVAGRRDGIVMLWSLNASPRSTANGTAQDDELDWAPTVVFKRNGAGIEGLAFGSAPTPDELPTSPLPSIIIGAEDSSVCHVGLDADGKPVLMEEFIGVEAGDGIRVVKALVVEERNTIWSAGDDGCVRRY</sequence>
<keyword evidence="2" id="KW-0677">Repeat</keyword>
<evidence type="ECO:0008006" key="8">
    <source>
        <dbReference type="Google" id="ProtNLM"/>
    </source>
</evidence>